<reference evidence="1 2" key="2">
    <citation type="journal article" date="2022" name="Mol. Ecol. Resour.">
        <title>The genomes of chicory, endive, great burdock and yacon provide insights into Asteraceae paleo-polyploidization history and plant inulin production.</title>
        <authorList>
            <person name="Fan W."/>
            <person name="Wang S."/>
            <person name="Wang H."/>
            <person name="Wang A."/>
            <person name="Jiang F."/>
            <person name="Liu H."/>
            <person name="Zhao H."/>
            <person name="Xu D."/>
            <person name="Zhang Y."/>
        </authorList>
    </citation>
    <scope>NUCLEOTIDE SEQUENCE [LARGE SCALE GENOMIC DNA]</scope>
    <source>
        <strain evidence="2">cv. Yunnan</strain>
        <tissue evidence="1">Leaves</tissue>
    </source>
</reference>
<evidence type="ECO:0000313" key="2">
    <source>
        <dbReference type="Proteomes" id="UP001056120"/>
    </source>
</evidence>
<reference evidence="2" key="1">
    <citation type="journal article" date="2022" name="Mol. Ecol. Resour.">
        <title>The genomes of chicory, endive, great burdock and yacon provide insights into Asteraceae palaeo-polyploidization history and plant inulin production.</title>
        <authorList>
            <person name="Fan W."/>
            <person name="Wang S."/>
            <person name="Wang H."/>
            <person name="Wang A."/>
            <person name="Jiang F."/>
            <person name="Liu H."/>
            <person name="Zhao H."/>
            <person name="Xu D."/>
            <person name="Zhang Y."/>
        </authorList>
    </citation>
    <scope>NUCLEOTIDE SEQUENCE [LARGE SCALE GENOMIC DNA]</scope>
    <source>
        <strain evidence="2">cv. Yunnan</strain>
    </source>
</reference>
<name>A0ACB9IJY5_9ASTR</name>
<keyword evidence="2" id="KW-1185">Reference proteome</keyword>
<sequence>MNCGGSMAARGKSSGYLCALLSFSLYAALYYNTRSSIPWGANSVAGIRDSNDSYMLKFIPPFQITRLKPIYLMEKVGTTMDQGNKLRGTNVGKVHNSALWCRMWGRKGPIIRYELPVISFDVFGEPGLGHLLQGRELHLGPDM</sequence>
<accession>A0ACB9IJY5</accession>
<evidence type="ECO:0000313" key="1">
    <source>
        <dbReference type="EMBL" id="KAI3807695.1"/>
    </source>
</evidence>
<organism evidence="1 2">
    <name type="scientific">Smallanthus sonchifolius</name>
    <dbReference type="NCBI Taxonomy" id="185202"/>
    <lineage>
        <taxon>Eukaryota</taxon>
        <taxon>Viridiplantae</taxon>
        <taxon>Streptophyta</taxon>
        <taxon>Embryophyta</taxon>
        <taxon>Tracheophyta</taxon>
        <taxon>Spermatophyta</taxon>
        <taxon>Magnoliopsida</taxon>
        <taxon>eudicotyledons</taxon>
        <taxon>Gunneridae</taxon>
        <taxon>Pentapetalae</taxon>
        <taxon>asterids</taxon>
        <taxon>campanulids</taxon>
        <taxon>Asterales</taxon>
        <taxon>Asteraceae</taxon>
        <taxon>Asteroideae</taxon>
        <taxon>Heliantheae alliance</taxon>
        <taxon>Millerieae</taxon>
        <taxon>Smallanthus</taxon>
    </lineage>
</organism>
<gene>
    <name evidence="1" type="ORF">L1987_23629</name>
</gene>
<dbReference type="Proteomes" id="UP001056120">
    <property type="component" value="Linkage Group LG08"/>
</dbReference>
<protein>
    <submittedName>
        <fullName evidence="1">Uncharacterized protein</fullName>
    </submittedName>
</protein>
<proteinExistence type="predicted"/>
<dbReference type="EMBL" id="CM042025">
    <property type="protein sequence ID" value="KAI3807695.1"/>
    <property type="molecule type" value="Genomic_DNA"/>
</dbReference>
<comment type="caution">
    <text evidence="1">The sequence shown here is derived from an EMBL/GenBank/DDBJ whole genome shotgun (WGS) entry which is preliminary data.</text>
</comment>